<dbReference type="EMBL" id="LR796416">
    <property type="protein sequence ID" value="CAB4142697.1"/>
    <property type="molecule type" value="Genomic_DNA"/>
</dbReference>
<name>A0A6J5MAB4_9CAUD</name>
<organism evidence="1">
    <name type="scientific">uncultured Caudovirales phage</name>
    <dbReference type="NCBI Taxonomy" id="2100421"/>
    <lineage>
        <taxon>Viruses</taxon>
        <taxon>Duplodnaviria</taxon>
        <taxon>Heunggongvirae</taxon>
        <taxon>Uroviricota</taxon>
        <taxon>Caudoviricetes</taxon>
        <taxon>Peduoviridae</taxon>
        <taxon>Maltschvirus</taxon>
        <taxon>Maltschvirus maltsch</taxon>
    </lineage>
</organism>
<sequence length="293" mass="31040">MSISDFLFQGSPPPTVSTGSVSIPNMPDWYSEYLRGLFARTNAVTGENYQPYPGARIADRTGLQQQAVDLTQQKIGAWQPAVNTATATAGSIAGNFNPSQVQSFMSPYMDNVVNRIGTLGARNFNENLLPAVNDQFVGAGQFGSSRHMDFAARALRDSNESITGLQTDALQKGTEAAFANMNNFRQTQLQGAGALGQLGAIQGQLGAADAASLDAAGQQIQNFNQRGLDTAYQSFVDQRNYPRDNIALLNSIVRGLSIPSGTTQSGTAVSPTVGPTGLQQLASLYSVYKGATS</sequence>
<accession>A0A6J5MAB4</accession>
<evidence type="ECO:0000313" key="1">
    <source>
        <dbReference type="EMBL" id="CAB4142697.1"/>
    </source>
</evidence>
<proteinExistence type="predicted"/>
<reference evidence="1" key="1">
    <citation type="submission" date="2020-04" db="EMBL/GenBank/DDBJ databases">
        <authorList>
            <person name="Chiriac C."/>
            <person name="Salcher M."/>
            <person name="Ghai R."/>
            <person name="Kavagutti S V."/>
        </authorList>
    </citation>
    <scope>NUCLEOTIDE SEQUENCE</scope>
</reference>
<protein>
    <submittedName>
        <fullName evidence="1">Uncharacterized protein</fullName>
    </submittedName>
</protein>
<gene>
    <name evidence="1" type="ORF">UFOVP435_13</name>
</gene>